<dbReference type="PROSITE" id="PS00086">
    <property type="entry name" value="CYTOCHROME_P450"/>
    <property type="match status" value="1"/>
</dbReference>
<dbReference type="SUPFAM" id="SSF48264">
    <property type="entry name" value="Cytochrome P450"/>
    <property type="match status" value="1"/>
</dbReference>
<dbReference type="AlphaFoldDB" id="A0A9P8CCS2"/>
<dbReference type="GO" id="GO:0005506">
    <property type="term" value="F:iron ion binding"/>
    <property type="evidence" value="ECO:0007669"/>
    <property type="project" value="InterPro"/>
</dbReference>
<dbReference type="OrthoDB" id="1470350at2759"/>
<evidence type="ECO:0000256" key="7">
    <source>
        <dbReference type="PIRSR" id="PIRSR602401-1"/>
    </source>
</evidence>
<dbReference type="InterPro" id="IPR050196">
    <property type="entry name" value="Cytochrome_P450_Monoox"/>
</dbReference>
<dbReference type="Proteomes" id="UP000887226">
    <property type="component" value="Unassembled WGS sequence"/>
</dbReference>
<accession>A0A9P8CCS2</accession>
<dbReference type="InterPro" id="IPR001128">
    <property type="entry name" value="Cyt_P450"/>
</dbReference>
<keyword evidence="4 8" id="KW-0560">Oxidoreductase</keyword>
<evidence type="ECO:0000256" key="1">
    <source>
        <dbReference type="ARBA" id="ARBA00010617"/>
    </source>
</evidence>
<keyword evidence="11" id="KW-1185">Reference proteome</keyword>
<dbReference type="EMBL" id="MU254132">
    <property type="protein sequence ID" value="KAG9241962.1"/>
    <property type="molecule type" value="Genomic_DNA"/>
</dbReference>
<keyword evidence="3 7" id="KW-0479">Metal-binding</keyword>
<protein>
    <submittedName>
        <fullName evidence="10">Cytochrome P450 monooxygenase-like protein</fullName>
    </submittedName>
</protein>
<gene>
    <name evidence="10" type="ORF">BJ878DRAFT_518106</name>
</gene>
<dbReference type="GO" id="GO:0020037">
    <property type="term" value="F:heme binding"/>
    <property type="evidence" value="ECO:0007669"/>
    <property type="project" value="InterPro"/>
</dbReference>
<keyword evidence="9" id="KW-1133">Transmembrane helix</keyword>
<keyword evidence="5 7" id="KW-0408">Iron</keyword>
<name>A0A9P8CCS2_9HELO</name>
<dbReference type="GO" id="GO:0004497">
    <property type="term" value="F:monooxygenase activity"/>
    <property type="evidence" value="ECO:0007669"/>
    <property type="project" value="UniProtKB-KW"/>
</dbReference>
<evidence type="ECO:0000313" key="10">
    <source>
        <dbReference type="EMBL" id="KAG9241962.1"/>
    </source>
</evidence>
<keyword evidence="9" id="KW-0472">Membrane</keyword>
<keyword evidence="2 7" id="KW-0349">Heme</keyword>
<evidence type="ECO:0000256" key="9">
    <source>
        <dbReference type="SAM" id="Phobius"/>
    </source>
</evidence>
<keyword evidence="9" id="KW-0812">Transmembrane</keyword>
<feature type="transmembrane region" description="Helical" evidence="9">
    <location>
        <begin position="6"/>
        <end position="25"/>
    </location>
</feature>
<dbReference type="PRINTS" id="PR00463">
    <property type="entry name" value="EP450I"/>
</dbReference>
<dbReference type="InterPro" id="IPR036396">
    <property type="entry name" value="Cyt_P450_sf"/>
</dbReference>
<evidence type="ECO:0000256" key="3">
    <source>
        <dbReference type="ARBA" id="ARBA00022723"/>
    </source>
</evidence>
<comment type="cofactor">
    <cofactor evidence="7">
        <name>heme</name>
        <dbReference type="ChEBI" id="CHEBI:30413"/>
    </cofactor>
</comment>
<comment type="similarity">
    <text evidence="1 8">Belongs to the cytochrome P450 family.</text>
</comment>
<sequence length="630" mass="70700">MITLIIPAIILLPSYILYINISALLKNIAAAKRSGLPYIVSPINLYNPFWQVLQKSLFPLIARLPESWTKSWIDYMGPDWPWDLLHVPWEQHGEVFLTVSPGRIHAWVTNAEAINQITKRREAFPKPIEAYGFLDIFGRNVVTTEGIEWKEHRKITSPSFNEKNNAMVFKEACSQAQAMLRKWSSEEGNTSTIQDAGKDIMKLTLHVISSVGFGKSLFWPGEKPAEARSSDETLCCNDATDGHSMSFEHTLTTLLDRLFFVLLTPKWLLKRLPIQGAREAHEAFDNWSQYMKELLAQKIEQAQSGKKIEGMDIMGTLVRTSYGPQPISGSKADKNRYVLSDTDIFGNAFVMIIAGHETTANCIHFSLVELAIAPKSQRLAQGEIRSIFETEAPASWDYESCIGQLLGGMLGAIMYEILRLVPASVIIPKTVLSDQDVMIDGNKITMPAGTQINLVTVGTHRSIRYWPTEHSKISDRPDNLNDFMPERWLVKSGGSTTDSNASSVTDDLPRTTARNTHADIFRPVPGSYIPFSEGARSCLGRRLAQVEIMGVLAVILRQYSVELAVDEWASDAEVEKMTKGEKRVLYAKAQEKARKTMRTATSMITLKLQTGSIPMRIVKKGEERFINDIF</sequence>
<dbReference type="PANTHER" id="PTHR24291">
    <property type="entry name" value="CYTOCHROME P450 FAMILY 4"/>
    <property type="match status" value="1"/>
</dbReference>
<comment type="caution">
    <text evidence="10">The sequence shown here is derived from an EMBL/GenBank/DDBJ whole genome shotgun (WGS) entry which is preliminary data.</text>
</comment>
<keyword evidence="6 8" id="KW-0503">Monooxygenase</keyword>
<dbReference type="PRINTS" id="PR00385">
    <property type="entry name" value="P450"/>
</dbReference>
<evidence type="ECO:0000256" key="5">
    <source>
        <dbReference type="ARBA" id="ARBA00023004"/>
    </source>
</evidence>
<feature type="binding site" description="axial binding residue" evidence="7">
    <location>
        <position position="538"/>
    </location>
    <ligand>
        <name>heme</name>
        <dbReference type="ChEBI" id="CHEBI:30413"/>
    </ligand>
    <ligandPart>
        <name>Fe</name>
        <dbReference type="ChEBI" id="CHEBI:18248"/>
    </ligandPart>
</feature>
<dbReference type="PANTHER" id="PTHR24291:SF50">
    <property type="entry name" value="BIFUNCTIONAL ALBAFLAVENONE MONOOXYGENASE_TERPENE SYNTHASE"/>
    <property type="match status" value="1"/>
</dbReference>
<dbReference type="GO" id="GO:0016705">
    <property type="term" value="F:oxidoreductase activity, acting on paired donors, with incorporation or reduction of molecular oxygen"/>
    <property type="evidence" value="ECO:0007669"/>
    <property type="project" value="InterPro"/>
</dbReference>
<proteinExistence type="inferred from homology"/>
<dbReference type="InterPro" id="IPR017972">
    <property type="entry name" value="Cyt_P450_CS"/>
</dbReference>
<dbReference type="InterPro" id="IPR002401">
    <property type="entry name" value="Cyt_P450_E_grp-I"/>
</dbReference>
<evidence type="ECO:0000256" key="6">
    <source>
        <dbReference type="ARBA" id="ARBA00023033"/>
    </source>
</evidence>
<organism evidence="10 11">
    <name type="scientific">Calycina marina</name>
    <dbReference type="NCBI Taxonomy" id="1763456"/>
    <lineage>
        <taxon>Eukaryota</taxon>
        <taxon>Fungi</taxon>
        <taxon>Dikarya</taxon>
        <taxon>Ascomycota</taxon>
        <taxon>Pezizomycotina</taxon>
        <taxon>Leotiomycetes</taxon>
        <taxon>Helotiales</taxon>
        <taxon>Pezizellaceae</taxon>
        <taxon>Calycina</taxon>
    </lineage>
</organism>
<evidence type="ECO:0000313" key="11">
    <source>
        <dbReference type="Proteomes" id="UP000887226"/>
    </source>
</evidence>
<dbReference type="Pfam" id="PF00067">
    <property type="entry name" value="p450"/>
    <property type="match status" value="1"/>
</dbReference>
<dbReference type="Gene3D" id="1.10.630.10">
    <property type="entry name" value="Cytochrome P450"/>
    <property type="match status" value="1"/>
</dbReference>
<evidence type="ECO:0000256" key="8">
    <source>
        <dbReference type="RuleBase" id="RU000461"/>
    </source>
</evidence>
<reference evidence="10" key="1">
    <citation type="journal article" date="2021" name="IMA Fungus">
        <title>Genomic characterization of three marine fungi, including Emericellopsis atlantica sp. nov. with signatures of a generalist lifestyle and marine biomass degradation.</title>
        <authorList>
            <person name="Hagestad O.C."/>
            <person name="Hou L."/>
            <person name="Andersen J.H."/>
            <person name="Hansen E.H."/>
            <person name="Altermark B."/>
            <person name="Li C."/>
            <person name="Kuhnert E."/>
            <person name="Cox R.J."/>
            <person name="Crous P.W."/>
            <person name="Spatafora J.W."/>
            <person name="Lail K."/>
            <person name="Amirebrahimi M."/>
            <person name="Lipzen A."/>
            <person name="Pangilinan J."/>
            <person name="Andreopoulos W."/>
            <person name="Hayes R.D."/>
            <person name="Ng V."/>
            <person name="Grigoriev I.V."/>
            <person name="Jackson S.A."/>
            <person name="Sutton T.D.S."/>
            <person name="Dobson A.D.W."/>
            <person name="Rama T."/>
        </authorList>
    </citation>
    <scope>NUCLEOTIDE SEQUENCE</scope>
    <source>
        <strain evidence="10">TRa3180A</strain>
    </source>
</reference>
<evidence type="ECO:0000256" key="4">
    <source>
        <dbReference type="ARBA" id="ARBA00023002"/>
    </source>
</evidence>
<evidence type="ECO:0000256" key="2">
    <source>
        <dbReference type="ARBA" id="ARBA00022617"/>
    </source>
</evidence>